<dbReference type="PANTHER" id="PTHR11142">
    <property type="entry name" value="PSEUDOURIDYLATE SYNTHASE"/>
    <property type="match status" value="1"/>
</dbReference>
<evidence type="ECO:0000256" key="5">
    <source>
        <dbReference type="SAM" id="MobiDB-lite"/>
    </source>
</evidence>
<feature type="compositionally biased region" description="Basic and acidic residues" evidence="5">
    <location>
        <begin position="556"/>
        <end position="565"/>
    </location>
</feature>
<dbReference type="AlphaFoldDB" id="A0A8H3FK21"/>
<comment type="caution">
    <text evidence="7">The sequence shown here is derived from an EMBL/GenBank/DDBJ whole genome shotgun (WGS) entry which is preliminary data.</text>
</comment>
<feature type="region of interest" description="Disordered" evidence="5">
    <location>
        <begin position="152"/>
        <end position="184"/>
    </location>
</feature>
<evidence type="ECO:0000313" key="7">
    <source>
        <dbReference type="EMBL" id="CAF9926547.1"/>
    </source>
</evidence>
<dbReference type="Proteomes" id="UP000664169">
    <property type="component" value="Unassembled WGS sequence"/>
</dbReference>
<dbReference type="HAMAP" id="MF_00171">
    <property type="entry name" value="TruA"/>
    <property type="match status" value="1"/>
</dbReference>
<dbReference type="InterPro" id="IPR001406">
    <property type="entry name" value="PsdUridine_synth_TruA"/>
</dbReference>
<evidence type="ECO:0000256" key="3">
    <source>
        <dbReference type="ARBA" id="ARBA00023235"/>
    </source>
</evidence>
<feature type="compositionally biased region" description="Basic and acidic residues" evidence="5">
    <location>
        <begin position="158"/>
        <end position="177"/>
    </location>
</feature>
<dbReference type="EMBL" id="CAJPDQ010000025">
    <property type="protein sequence ID" value="CAF9926547.1"/>
    <property type="molecule type" value="Genomic_DNA"/>
</dbReference>
<evidence type="ECO:0000256" key="2">
    <source>
        <dbReference type="ARBA" id="ARBA00022694"/>
    </source>
</evidence>
<dbReference type="InterPro" id="IPR020094">
    <property type="entry name" value="TruA/RsuA/RluB/E/F_N"/>
</dbReference>
<evidence type="ECO:0000259" key="6">
    <source>
        <dbReference type="Pfam" id="PF01416"/>
    </source>
</evidence>
<dbReference type="GO" id="GO:0003723">
    <property type="term" value="F:RNA binding"/>
    <property type="evidence" value="ECO:0007669"/>
    <property type="project" value="InterPro"/>
</dbReference>
<dbReference type="InterPro" id="IPR020095">
    <property type="entry name" value="PsdUridine_synth_TruA_C"/>
</dbReference>
<keyword evidence="2" id="KW-0819">tRNA processing</keyword>
<dbReference type="InterPro" id="IPR020103">
    <property type="entry name" value="PsdUridine_synth_cat_dom_sf"/>
</dbReference>
<dbReference type="Gene3D" id="3.30.70.580">
    <property type="entry name" value="Pseudouridine synthase I, catalytic domain, N-terminal subdomain"/>
    <property type="match status" value="1"/>
</dbReference>
<feature type="domain" description="Pseudouridine synthase I TruA alpha/beta" evidence="6">
    <location>
        <begin position="279"/>
        <end position="420"/>
    </location>
</feature>
<proteinExistence type="inferred from homology"/>
<keyword evidence="4" id="KW-0175">Coiled coil</keyword>
<protein>
    <recommendedName>
        <fullName evidence="6">Pseudouridine synthase I TruA alpha/beta domain-containing protein</fullName>
    </recommendedName>
</protein>
<evidence type="ECO:0000256" key="4">
    <source>
        <dbReference type="SAM" id="Coils"/>
    </source>
</evidence>
<name>A0A8H3FK21_9LECA</name>
<sequence length="565" mass="63961">MASIDYSTWNAEQLLARVQTLERNLKVANEKYHSLVASKDTATLEKSLRPLRGAKELDPSKYTTRIIALKFAYLGRKYNGLEYASGNITAQPTIEEVLWKALRKAKLIFPSDEEAIATGEISWAGCDYTKCGRTDKGVSAFGQVIGLRVRSHRPLSSKQKDETTGSKQDSFDSERETSLYGSDDVEPVFDPVMDELPYGQILNNILPSDIRVLAWCSDLPQDFSARFSCRERRYRYFFTNPAFAPTIASGDPAADEMVNAPGETLRRENHLDIQAMQDAAKRYEGLHDFRNLCKIDPSKQLTDFRRRIFHSEIRELDPSKEPAAYATGQAFSELGALANGNGTTHGEMSVPPKVFEFVLHGSAFLYHQVRHMVAILFLVGQGLETPDIVNKLLDTKNCPQKPWYDMVDDAPLVLWDCIFPDLDGKDGHDSLKWIYAGQESGTECRALKNKYALIDSLWKTWHKHKIDEVLAGSLLNLAASQGNLEWVSTPREAERPRLSLGGDSGVYQGAYIQLMQRPRGEHFEVQNARYAAKKGFTPKSEEELQQLRSTRRDKRHDHLEEDYVR</sequence>
<comment type="similarity">
    <text evidence="1">Belongs to the tRNA pseudouridine synthase TruA family.</text>
</comment>
<organism evidence="7 8">
    <name type="scientific">Gomphillus americanus</name>
    <dbReference type="NCBI Taxonomy" id="1940652"/>
    <lineage>
        <taxon>Eukaryota</taxon>
        <taxon>Fungi</taxon>
        <taxon>Dikarya</taxon>
        <taxon>Ascomycota</taxon>
        <taxon>Pezizomycotina</taxon>
        <taxon>Lecanoromycetes</taxon>
        <taxon>OSLEUM clade</taxon>
        <taxon>Ostropomycetidae</taxon>
        <taxon>Ostropales</taxon>
        <taxon>Graphidaceae</taxon>
        <taxon>Gomphilloideae</taxon>
        <taxon>Gomphillus</taxon>
    </lineage>
</organism>
<gene>
    <name evidence="7" type="ORF">GOMPHAMPRED_004167</name>
</gene>
<reference evidence="7" key="1">
    <citation type="submission" date="2021-03" db="EMBL/GenBank/DDBJ databases">
        <authorList>
            <person name="Tagirdzhanova G."/>
        </authorList>
    </citation>
    <scope>NUCLEOTIDE SEQUENCE</scope>
</reference>
<dbReference type="SUPFAM" id="SSF55120">
    <property type="entry name" value="Pseudouridine synthase"/>
    <property type="match status" value="1"/>
</dbReference>
<dbReference type="GO" id="GO:0005737">
    <property type="term" value="C:cytoplasm"/>
    <property type="evidence" value="ECO:0007669"/>
    <property type="project" value="TreeGrafter"/>
</dbReference>
<accession>A0A8H3FK21</accession>
<dbReference type="GO" id="GO:0009982">
    <property type="term" value="F:pseudouridine synthase activity"/>
    <property type="evidence" value="ECO:0007669"/>
    <property type="project" value="InterPro"/>
</dbReference>
<keyword evidence="8" id="KW-1185">Reference proteome</keyword>
<dbReference type="GO" id="GO:1990481">
    <property type="term" value="P:mRNA pseudouridine synthesis"/>
    <property type="evidence" value="ECO:0007669"/>
    <property type="project" value="TreeGrafter"/>
</dbReference>
<dbReference type="GO" id="GO:0031119">
    <property type="term" value="P:tRNA pseudouridine synthesis"/>
    <property type="evidence" value="ECO:0007669"/>
    <property type="project" value="TreeGrafter"/>
</dbReference>
<dbReference type="GO" id="GO:0005634">
    <property type="term" value="C:nucleus"/>
    <property type="evidence" value="ECO:0007669"/>
    <property type="project" value="TreeGrafter"/>
</dbReference>
<feature type="coiled-coil region" evidence="4">
    <location>
        <begin position="11"/>
        <end position="38"/>
    </location>
</feature>
<dbReference type="InterPro" id="IPR020097">
    <property type="entry name" value="PsdUridine_synth_TruA_a/b_dom"/>
</dbReference>
<dbReference type="Gene3D" id="3.30.70.660">
    <property type="entry name" value="Pseudouridine synthase I, catalytic domain, C-terminal subdomain"/>
    <property type="match status" value="1"/>
</dbReference>
<dbReference type="PANTHER" id="PTHR11142:SF5">
    <property type="entry name" value="TRNA PSEUDOURIDINE(38_39) SYNTHASE"/>
    <property type="match status" value="1"/>
</dbReference>
<evidence type="ECO:0000256" key="1">
    <source>
        <dbReference type="ARBA" id="ARBA00009375"/>
    </source>
</evidence>
<dbReference type="OrthoDB" id="25767at2759"/>
<feature type="region of interest" description="Disordered" evidence="5">
    <location>
        <begin position="534"/>
        <end position="565"/>
    </location>
</feature>
<dbReference type="Pfam" id="PF01416">
    <property type="entry name" value="PseudoU_synth_1"/>
    <property type="match status" value="1"/>
</dbReference>
<keyword evidence="3" id="KW-0413">Isomerase</keyword>
<evidence type="ECO:0000313" key="8">
    <source>
        <dbReference type="Proteomes" id="UP000664169"/>
    </source>
</evidence>